<evidence type="ECO:0000256" key="1">
    <source>
        <dbReference type="SAM" id="SignalP"/>
    </source>
</evidence>
<keyword evidence="1" id="KW-0732">Signal</keyword>
<evidence type="ECO:0000313" key="2">
    <source>
        <dbReference type="EMBL" id="KUM46445.1"/>
    </source>
</evidence>
<feature type="signal peptide" evidence="1">
    <location>
        <begin position="1"/>
        <end position="18"/>
    </location>
</feature>
<name>A0A117NG92_PICGL</name>
<dbReference type="EMBL" id="LKAM01000011">
    <property type="protein sequence ID" value="KUM46445.1"/>
    <property type="molecule type" value="Genomic_DNA"/>
</dbReference>
<geneLocation type="mitochondrion" evidence="2"/>
<reference evidence="2" key="1">
    <citation type="journal article" date="2015" name="Genome Biol. Evol.">
        <title>Organellar Genomes of White Spruce (Picea glauca): Assembly and Annotation.</title>
        <authorList>
            <person name="Jackman S.D."/>
            <person name="Warren R.L."/>
            <person name="Gibb E.A."/>
            <person name="Vandervalk B.P."/>
            <person name="Mohamadi H."/>
            <person name="Chu J."/>
            <person name="Raymond A."/>
            <person name="Pleasance S."/>
            <person name="Coope R."/>
            <person name="Wildung M.R."/>
            <person name="Ritland C.E."/>
            <person name="Bousquet J."/>
            <person name="Jones S.J."/>
            <person name="Bohlmann J."/>
            <person name="Birol I."/>
        </authorList>
    </citation>
    <scope>NUCLEOTIDE SEQUENCE [LARGE SCALE GENOMIC DNA]</scope>
    <source>
        <tissue evidence="2">Flushing bud</tissue>
    </source>
</reference>
<organism evidence="2">
    <name type="scientific">Picea glauca</name>
    <name type="common">White spruce</name>
    <name type="synonym">Pinus glauca</name>
    <dbReference type="NCBI Taxonomy" id="3330"/>
    <lineage>
        <taxon>Eukaryota</taxon>
        <taxon>Viridiplantae</taxon>
        <taxon>Streptophyta</taxon>
        <taxon>Embryophyta</taxon>
        <taxon>Tracheophyta</taxon>
        <taxon>Spermatophyta</taxon>
        <taxon>Pinopsida</taxon>
        <taxon>Pinidae</taxon>
        <taxon>Conifers I</taxon>
        <taxon>Pinales</taxon>
        <taxon>Pinaceae</taxon>
        <taxon>Picea</taxon>
    </lineage>
</organism>
<evidence type="ECO:0008006" key="3">
    <source>
        <dbReference type="Google" id="ProtNLM"/>
    </source>
</evidence>
<gene>
    <name evidence="2" type="ORF">ABT39_MTgene1546</name>
</gene>
<accession>A0A117NG92</accession>
<protein>
    <recommendedName>
        <fullName evidence="3">Secreted protein</fullName>
    </recommendedName>
</protein>
<proteinExistence type="predicted"/>
<keyword evidence="2" id="KW-0496">Mitochondrion</keyword>
<comment type="caution">
    <text evidence="2">The sequence shown here is derived from an EMBL/GenBank/DDBJ whole genome shotgun (WGS) entry which is preliminary data.</text>
</comment>
<dbReference type="AlphaFoldDB" id="A0A117NG92"/>
<sequence length="63" mass="6993">MVFVLSPLLTYFCISCQASPLTHTRGGVVNGWNSRVTSSRSWIYNQPGLGSDDCYTTLLFFLA</sequence>
<feature type="chain" id="PRO_5007152026" description="Secreted protein" evidence="1">
    <location>
        <begin position="19"/>
        <end position="63"/>
    </location>
</feature>